<dbReference type="GO" id="GO:0009805">
    <property type="term" value="P:coumarin biosynthetic process"/>
    <property type="evidence" value="ECO:0007669"/>
    <property type="project" value="UniProtKB-ARBA"/>
</dbReference>
<dbReference type="Pfam" id="PF14226">
    <property type="entry name" value="DIOX_N"/>
    <property type="match status" value="1"/>
</dbReference>
<feature type="domain" description="Fe2OG dioxygenase" evidence="6">
    <location>
        <begin position="165"/>
        <end position="271"/>
    </location>
</feature>
<evidence type="ECO:0000256" key="3">
    <source>
        <dbReference type="ARBA" id="ARBA00023002"/>
    </source>
</evidence>
<dbReference type="GO" id="GO:0002238">
    <property type="term" value="P:response to molecule of fungal origin"/>
    <property type="evidence" value="ECO:0007669"/>
    <property type="project" value="UniProtKB-ARBA"/>
</dbReference>
<keyword evidence="2 5" id="KW-0479">Metal-binding</keyword>
<dbReference type="PRINTS" id="PR00682">
    <property type="entry name" value="IPNSYNTHASE"/>
</dbReference>
<dbReference type="SUPFAM" id="SSF51197">
    <property type="entry name" value="Clavaminate synthase-like"/>
    <property type="match status" value="1"/>
</dbReference>
<dbReference type="PANTHER" id="PTHR10209">
    <property type="entry name" value="OXIDOREDUCTASE, 2OG-FE II OXYGENASE FAMILY PROTEIN"/>
    <property type="match status" value="1"/>
</dbReference>
<dbReference type="InterPro" id="IPR026992">
    <property type="entry name" value="DIOX_N"/>
</dbReference>
<keyword evidence="8" id="KW-1185">Reference proteome</keyword>
<dbReference type="Proteomes" id="UP001630127">
    <property type="component" value="Unassembled WGS sequence"/>
</dbReference>
<evidence type="ECO:0000313" key="7">
    <source>
        <dbReference type="EMBL" id="KAL3497538.1"/>
    </source>
</evidence>
<sequence>MANPAFQLPIIDLSSSDRISTAQSIRQACIEYGFFYLINHGVEEELFQRVFEESRKFFRLPYEEKMKMIRKNYRGYTPLYAEKLDTSLSSKGDSKESFYIGPLEDIATVGKLNQWPPAEQLPLWRSTMEDYYQRVLNAGKALLSLVALALNLDEDFFEKVGALDKPNGLFRLICYPGELGNGDQQIYGASAHSDYGTITLLAAEDVSGLQVCREKSEQPQVWEDVHHIRGAFIVNIGDLMERWTNCLFRSTMHRVVPTGQERYSAAFFFDPNPDCMVECLKSCCSESCPPRYPPIRSGDYIEERFRLTYI</sequence>
<dbReference type="PROSITE" id="PS51471">
    <property type="entry name" value="FE2OG_OXY"/>
    <property type="match status" value="1"/>
</dbReference>
<dbReference type="InterPro" id="IPR005123">
    <property type="entry name" value="Oxoglu/Fe-dep_dioxygenase_dom"/>
</dbReference>
<dbReference type="PANTHER" id="PTHR10209:SF590">
    <property type="entry name" value="2-OXOGLUTARATE (2OG) AND FE(II)-DEPENDENT OXYGENASE SUPERFAMILY PROTEIN"/>
    <property type="match status" value="1"/>
</dbReference>
<evidence type="ECO:0000256" key="2">
    <source>
        <dbReference type="ARBA" id="ARBA00022723"/>
    </source>
</evidence>
<dbReference type="Pfam" id="PF03171">
    <property type="entry name" value="2OG-FeII_Oxy"/>
    <property type="match status" value="1"/>
</dbReference>
<accession>A0ABD2XVN2</accession>
<comment type="similarity">
    <text evidence="1 5">Belongs to the iron/ascorbate-dependent oxidoreductase family.</text>
</comment>
<gene>
    <name evidence="7" type="ORF">ACH5RR_040270</name>
</gene>
<protein>
    <recommendedName>
        <fullName evidence="6">Fe2OG dioxygenase domain-containing protein</fullName>
    </recommendedName>
</protein>
<dbReference type="InterPro" id="IPR027443">
    <property type="entry name" value="IPNS-like_sf"/>
</dbReference>
<evidence type="ECO:0000313" key="8">
    <source>
        <dbReference type="Proteomes" id="UP001630127"/>
    </source>
</evidence>
<dbReference type="InterPro" id="IPR044861">
    <property type="entry name" value="IPNS-like_FE2OG_OXY"/>
</dbReference>
<reference evidence="7 8" key="1">
    <citation type="submission" date="2024-11" db="EMBL/GenBank/DDBJ databases">
        <title>A near-complete genome assembly of Cinchona calisaya.</title>
        <authorList>
            <person name="Lian D.C."/>
            <person name="Zhao X.W."/>
            <person name="Wei L."/>
        </authorList>
    </citation>
    <scope>NUCLEOTIDE SEQUENCE [LARGE SCALE GENOMIC DNA]</scope>
    <source>
        <tissue evidence="7">Nenye</tissue>
    </source>
</reference>
<keyword evidence="4 5" id="KW-0408">Iron</keyword>
<dbReference type="AlphaFoldDB" id="A0ABD2XVN2"/>
<evidence type="ECO:0000256" key="1">
    <source>
        <dbReference type="ARBA" id="ARBA00008056"/>
    </source>
</evidence>
<name>A0ABD2XVN2_9GENT</name>
<dbReference type="EMBL" id="JBJUIK010000017">
    <property type="protein sequence ID" value="KAL3497538.1"/>
    <property type="molecule type" value="Genomic_DNA"/>
</dbReference>
<evidence type="ECO:0000256" key="4">
    <source>
        <dbReference type="ARBA" id="ARBA00023004"/>
    </source>
</evidence>
<dbReference type="FunFam" id="2.60.120.330:FF:000006">
    <property type="entry name" value="2-oxoglutarate-Fe(II) type oxidoreductase hxnY"/>
    <property type="match status" value="1"/>
</dbReference>
<dbReference type="Gene3D" id="2.60.120.330">
    <property type="entry name" value="B-lactam Antibiotic, Isopenicillin N Synthase, Chain"/>
    <property type="match status" value="1"/>
</dbReference>
<dbReference type="GO" id="GO:0046872">
    <property type="term" value="F:metal ion binding"/>
    <property type="evidence" value="ECO:0007669"/>
    <property type="project" value="UniProtKB-KW"/>
</dbReference>
<organism evidence="7 8">
    <name type="scientific">Cinchona calisaya</name>
    <dbReference type="NCBI Taxonomy" id="153742"/>
    <lineage>
        <taxon>Eukaryota</taxon>
        <taxon>Viridiplantae</taxon>
        <taxon>Streptophyta</taxon>
        <taxon>Embryophyta</taxon>
        <taxon>Tracheophyta</taxon>
        <taxon>Spermatophyta</taxon>
        <taxon>Magnoliopsida</taxon>
        <taxon>eudicotyledons</taxon>
        <taxon>Gunneridae</taxon>
        <taxon>Pentapetalae</taxon>
        <taxon>asterids</taxon>
        <taxon>lamiids</taxon>
        <taxon>Gentianales</taxon>
        <taxon>Rubiaceae</taxon>
        <taxon>Cinchonoideae</taxon>
        <taxon>Cinchoneae</taxon>
        <taxon>Cinchona</taxon>
    </lineage>
</organism>
<evidence type="ECO:0000259" key="6">
    <source>
        <dbReference type="PROSITE" id="PS51471"/>
    </source>
</evidence>
<dbReference type="GO" id="GO:0016706">
    <property type="term" value="F:2-oxoglutarate-dependent dioxygenase activity"/>
    <property type="evidence" value="ECO:0007669"/>
    <property type="project" value="UniProtKB-ARBA"/>
</dbReference>
<keyword evidence="3 5" id="KW-0560">Oxidoreductase</keyword>
<comment type="caution">
    <text evidence="7">The sequence shown here is derived from an EMBL/GenBank/DDBJ whole genome shotgun (WGS) entry which is preliminary data.</text>
</comment>
<evidence type="ECO:0000256" key="5">
    <source>
        <dbReference type="RuleBase" id="RU003682"/>
    </source>
</evidence>
<proteinExistence type="inferred from homology"/>